<dbReference type="AlphaFoldDB" id="A0A7W7RFP1"/>
<feature type="domain" description="HTH cro/C1-type" evidence="1">
    <location>
        <begin position="10"/>
        <end position="70"/>
    </location>
</feature>
<name>A0A7W7RFP1_9ACTN</name>
<dbReference type="InterPro" id="IPR010982">
    <property type="entry name" value="Lambda_DNA-bd_dom_sf"/>
</dbReference>
<dbReference type="GO" id="GO:0003677">
    <property type="term" value="F:DNA binding"/>
    <property type="evidence" value="ECO:0007669"/>
    <property type="project" value="InterPro"/>
</dbReference>
<dbReference type="Gene3D" id="1.25.40.10">
    <property type="entry name" value="Tetratricopeptide repeat domain"/>
    <property type="match status" value="1"/>
</dbReference>
<evidence type="ECO:0000259" key="1">
    <source>
        <dbReference type="PROSITE" id="PS50943"/>
    </source>
</evidence>
<organism evidence="2 3">
    <name type="scientific">Lipingzhangella halophila</name>
    <dbReference type="NCBI Taxonomy" id="1783352"/>
    <lineage>
        <taxon>Bacteria</taxon>
        <taxon>Bacillati</taxon>
        <taxon>Actinomycetota</taxon>
        <taxon>Actinomycetes</taxon>
        <taxon>Streptosporangiales</taxon>
        <taxon>Nocardiopsidaceae</taxon>
        <taxon>Lipingzhangella</taxon>
    </lineage>
</organism>
<accession>A0A7W7RFP1</accession>
<comment type="caution">
    <text evidence="2">The sequence shown here is derived from an EMBL/GenBank/DDBJ whole genome shotgun (WGS) entry which is preliminary data.</text>
</comment>
<dbReference type="Proteomes" id="UP000523007">
    <property type="component" value="Unassembled WGS sequence"/>
</dbReference>
<dbReference type="InterPro" id="IPR011990">
    <property type="entry name" value="TPR-like_helical_dom_sf"/>
</dbReference>
<reference evidence="2 3" key="1">
    <citation type="submission" date="2020-08" db="EMBL/GenBank/DDBJ databases">
        <title>Sequencing the genomes of 1000 actinobacteria strains.</title>
        <authorList>
            <person name="Klenk H.-P."/>
        </authorList>
    </citation>
    <scope>NUCLEOTIDE SEQUENCE [LARGE SCALE GENOMIC DNA]</scope>
    <source>
        <strain evidence="2 3">DSM 102030</strain>
    </source>
</reference>
<proteinExistence type="predicted"/>
<dbReference type="InterPro" id="IPR001387">
    <property type="entry name" value="Cro/C1-type_HTH"/>
</dbReference>
<dbReference type="EMBL" id="JACHJT010000001">
    <property type="protein sequence ID" value="MBB4931099.1"/>
    <property type="molecule type" value="Genomic_DNA"/>
</dbReference>
<dbReference type="Gene3D" id="1.10.260.40">
    <property type="entry name" value="lambda repressor-like DNA-binding domains"/>
    <property type="match status" value="1"/>
</dbReference>
<dbReference type="SMART" id="SM00530">
    <property type="entry name" value="HTH_XRE"/>
    <property type="match status" value="1"/>
</dbReference>
<dbReference type="Pfam" id="PF01381">
    <property type="entry name" value="HTH_3"/>
    <property type="match status" value="1"/>
</dbReference>
<dbReference type="RefSeq" id="WP_221445423.1">
    <property type="nucleotide sequence ID" value="NZ_JACHJT010000001.1"/>
</dbReference>
<evidence type="ECO:0000313" key="2">
    <source>
        <dbReference type="EMBL" id="MBB4931099.1"/>
    </source>
</evidence>
<gene>
    <name evidence="2" type="ORF">F4561_001919</name>
</gene>
<protein>
    <submittedName>
        <fullName evidence="2">Transcriptional regulator with XRE-family HTH domain</fullName>
    </submittedName>
</protein>
<evidence type="ECO:0000313" key="3">
    <source>
        <dbReference type="Proteomes" id="UP000523007"/>
    </source>
</evidence>
<keyword evidence="3" id="KW-1185">Reference proteome</keyword>
<sequence length="333" mass="36730">MAPETIHQMLKRHRKSLGWTQQQLADALCQEAGRATLTRQEIYRWEKGRRVPTFWLSHLASVLGITRDELERVTSAMMNEDDRDRIAHSLAAPSHVDAGTVAALADVLAAQRRLDDSLPATTMLPATAAQWESVEQLAREARGPHADALRYVAAEYVQFLGWLHAEARNDRYAVRYLTEAEERADDLDDGPLVAQAANFKGYLARQQGRPRAVVRWFSAAYHTPGAAPLQRVGDAVQAAHGYALLGERETARRLLGEASDLADEAAGTEAPDTAYWLSPTFSRMGMGLVHLALGDNAEAAANLRAGLDGLPTEQRDAEWTREYRVALEQAQAA</sequence>
<dbReference type="PROSITE" id="PS50943">
    <property type="entry name" value="HTH_CROC1"/>
    <property type="match status" value="1"/>
</dbReference>
<dbReference type="SUPFAM" id="SSF47413">
    <property type="entry name" value="lambda repressor-like DNA-binding domains"/>
    <property type="match status" value="1"/>
</dbReference>
<dbReference type="CDD" id="cd00093">
    <property type="entry name" value="HTH_XRE"/>
    <property type="match status" value="1"/>
</dbReference>